<accession>A0A4Z1FMZ9</accession>
<reference evidence="3 4" key="1">
    <citation type="submission" date="2017-12" db="EMBL/GenBank/DDBJ databases">
        <title>Comparative genomics of Botrytis spp.</title>
        <authorList>
            <person name="Valero-Jimenez C.A."/>
            <person name="Tapia P."/>
            <person name="Veloso J."/>
            <person name="Silva-Moreno E."/>
            <person name="Staats M."/>
            <person name="Valdes J.H."/>
            <person name="Van Kan J.A.L."/>
        </authorList>
    </citation>
    <scope>NUCLEOTIDE SEQUENCE [LARGE SCALE GENOMIC DNA]</scope>
    <source>
        <strain evidence="3 4">Bp0003</strain>
    </source>
</reference>
<evidence type="ECO:0000313" key="4">
    <source>
        <dbReference type="Proteomes" id="UP000297910"/>
    </source>
</evidence>
<keyword evidence="4" id="KW-1185">Reference proteome</keyword>
<protein>
    <submittedName>
        <fullName evidence="3">Uncharacterized protein</fullName>
    </submittedName>
</protein>
<sequence>MHFTYPVLCFLFIHITTAHQIPYSFRTHKRQNGPENADLQVNIHPEAAKALSAFLKLDTTLDSCGVDLPSLEQPGEPKIPAEINKRVNPMSGKQLIRCLRGIGKAVVPAFSTGHVLEPMVKFVKDIQVNLDFITYKDPEIQREASDLLLYGADSLHQMIPSLSFENANKLLQAVFAAEYARVVDQVENLALFSLANRLLEKQSDKDTCPKTTTGDEHGMVDCPNPLCDGKNGICTRPIAFHGCPCSDFVCPTEDDIPYCDKCGGDDLKSKCRGLPDKRQKYKGCECMVTETSSPWTSTNHAFYDLQRFVGKLAPQKPALQCSSSKSKFANWEAAMSAMGDFCRDPKRLHSDVASADELKNGKVINAHYNNGVYDEMDVRITWYQNDRIDETRCRKFFTAIIDGCDINQNDKHGGSYTYRKSGNANKILIAQLLPSGSLRKSEPRCPDQNGHYSAPRDDDNSGGVTVNSAITQWCSDNHGKRIDWSVSEDISWRFPISNLHVPDRSSFWLRANMNDECNPIHGAHPTKEATFDKNQCIQALHDGMNRCDDKKTRTHGHTTESNCIDYSIILSGITRSGGPPWAPNPSFPPPEFEPDLAGKDTAPSCANGQAGRPLSSSDIDAAIDGFCTDGAEIKGYGKYGENMYDFPAEGQPQFYNNELYKMHLTMGAETVENGGPVPYKNMEWCGGYDWKMGRDDCLYALRRIYQDCADAVRIQGGTYTYRCVRYKSWHINTRDS</sequence>
<feature type="signal peptide" evidence="2">
    <location>
        <begin position="1"/>
        <end position="18"/>
    </location>
</feature>
<keyword evidence="2" id="KW-0732">Signal</keyword>
<evidence type="ECO:0000256" key="2">
    <source>
        <dbReference type="SAM" id="SignalP"/>
    </source>
</evidence>
<evidence type="ECO:0000256" key="1">
    <source>
        <dbReference type="SAM" id="MobiDB-lite"/>
    </source>
</evidence>
<dbReference type="Pfam" id="PF18647">
    <property type="entry name" value="Fungal_lectin_2"/>
    <property type="match status" value="1"/>
</dbReference>
<organism evidence="3 4">
    <name type="scientific">Botrytis paeoniae</name>
    <dbReference type="NCBI Taxonomy" id="278948"/>
    <lineage>
        <taxon>Eukaryota</taxon>
        <taxon>Fungi</taxon>
        <taxon>Dikarya</taxon>
        <taxon>Ascomycota</taxon>
        <taxon>Pezizomycotina</taxon>
        <taxon>Leotiomycetes</taxon>
        <taxon>Helotiales</taxon>
        <taxon>Sclerotiniaceae</taxon>
        <taxon>Botrytis</taxon>
    </lineage>
</organism>
<dbReference type="Proteomes" id="UP000297910">
    <property type="component" value="Unassembled WGS sequence"/>
</dbReference>
<evidence type="ECO:0000313" key="3">
    <source>
        <dbReference type="EMBL" id="TGO22901.1"/>
    </source>
</evidence>
<comment type="caution">
    <text evidence="3">The sequence shown here is derived from an EMBL/GenBank/DDBJ whole genome shotgun (WGS) entry which is preliminary data.</text>
</comment>
<name>A0A4Z1FMZ9_9HELO</name>
<feature type="region of interest" description="Disordered" evidence="1">
    <location>
        <begin position="578"/>
        <end position="616"/>
    </location>
</feature>
<dbReference type="EMBL" id="PQXI01000151">
    <property type="protein sequence ID" value="TGO22901.1"/>
    <property type="molecule type" value="Genomic_DNA"/>
</dbReference>
<feature type="region of interest" description="Disordered" evidence="1">
    <location>
        <begin position="439"/>
        <end position="462"/>
    </location>
</feature>
<feature type="chain" id="PRO_5021338531" evidence="2">
    <location>
        <begin position="19"/>
        <end position="736"/>
    </location>
</feature>
<dbReference type="AlphaFoldDB" id="A0A4Z1FMZ9"/>
<gene>
    <name evidence="3" type="ORF">BPAE_0151g00290</name>
</gene>
<feature type="compositionally biased region" description="Pro residues" evidence="1">
    <location>
        <begin position="580"/>
        <end position="591"/>
    </location>
</feature>
<proteinExistence type="predicted"/>